<dbReference type="InterPro" id="IPR053167">
    <property type="entry name" value="Spore_coat_component"/>
</dbReference>
<sequence length="152" mass="15029">MYRGAALSIGSATFTVSATVDKDCLVTANTIDLGAVPSTAANITSSGTLGVTCSNGTPYYVGLAPSNGSGTGAGTMKGTLSGNTDLVPYQLRSTAGLGGTPWGNTATSTSVGNGVAGTGSGLSQPKTVYVTAPNANFRPDSYSDTVTVNVNY</sequence>
<dbReference type="SMART" id="SM00972">
    <property type="entry name" value="SCPU"/>
    <property type="match status" value="1"/>
</dbReference>
<evidence type="ECO:0000313" key="2">
    <source>
        <dbReference type="EMBL" id="QEE24222.1"/>
    </source>
</evidence>
<dbReference type="PANTHER" id="PTHR37089">
    <property type="entry name" value="PROTEIN U-RELATED"/>
    <property type="match status" value="1"/>
</dbReference>
<evidence type="ECO:0000259" key="1">
    <source>
        <dbReference type="Pfam" id="PF05229"/>
    </source>
</evidence>
<dbReference type="InterPro" id="IPR007893">
    <property type="entry name" value="Spore_coat_U/FanG"/>
</dbReference>
<accession>A0A5B9DWD9</accession>
<protein>
    <submittedName>
        <fullName evidence="2">SCPU domain-containing protein</fullName>
    </submittedName>
</protein>
<name>A0A5B9DWD9_9GAMM</name>
<evidence type="ECO:0000313" key="3">
    <source>
        <dbReference type="Proteomes" id="UP000321807"/>
    </source>
</evidence>
<gene>
    <name evidence="2" type="ORF">CS053_06695</name>
</gene>
<dbReference type="Pfam" id="PF05229">
    <property type="entry name" value="SCPU"/>
    <property type="match status" value="1"/>
</dbReference>
<dbReference type="RefSeq" id="WP_147626857.1">
    <property type="nucleotide sequence ID" value="NZ_CP042807.1"/>
</dbReference>
<proteinExistence type="predicted"/>
<dbReference type="KEGG" id="rgl:CS053_06695"/>
<reference evidence="2 3" key="1">
    <citation type="submission" date="2019-08" db="EMBL/GenBank/DDBJ databases">
        <title>Complete genome sequence of Rhodanobacter glycinis strain T01E-68 isolated from tomato root.</title>
        <authorList>
            <person name="Weon H.-Y."/>
            <person name="Lee S.A."/>
        </authorList>
    </citation>
    <scope>NUCLEOTIDE SEQUENCE [LARGE SCALE GENOMIC DNA]</scope>
    <source>
        <strain evidence="2 3">T01E-68</strain>
    </source>
</reference>
<dbReference type="Proteomes" id="UP000321807">
    <property type="component" value="Chromosome"/>
</dbReference>
<dbReference type="EMBL" id="CP042807">
    <property type="protein sequence ID" value="QEE24222.1"/>
    <property type="molecule type" value="Genomic_DNA"/>
</dbReference>
<feature type="domain" description="Spore coat protein U/FanG" evidence="1">
    <location>
        <begin position="12"/>
        <end position="148"/>
    </location>
</feature>
<dbReference type="AlphaFoldDB" id="A0A5B9DWD9"/>
<organism evidence="2 3">
    <name type="scientific">Rhodanobacter glycinis</name>
    <dbReference type="NCBI Taxonomy" id="582702"/>
    <lineage>
        <taxon>Bacteria</taxon>
        <taxon>Pseudomonadati</taxon>
        <taxon>Pseudomonadota</taxon>
        <taxon>Gammaproteobacteria</taxon>
        <taxon>Lysobacterales</taxon>
        <taxon>Rhodanobacteraceae</taxon>
        <taxon>Rhodanobacter</taxon>
    </lineage>
</organism>